<keyword evidence="3 7" id="KW-0479">Metal-binding</keyword>
<sequence>MKRFTGFIFRMVYGHHRRLLKLLRPVIEETRARRKRVLQAPAGSENMIDWLMDSAPDGNEQSAESLTMRVLNVNFVALHTTTKIFIHALYNLAANPSYIPILRDELQANIGRQDPTQWSIQTLARCTGLDSFFRETLRFNVLASISMARVALRDFRFSDGTTIPAGHFVAIASDVAQHNEVVYPASQEFRPFRFVKDDVEPVIDWQNKMTCASESFLAFGGGRHICPGRFFAAMELKILMAYLILNYDVKLTPEGVRPADKWLGIMANPSSTAHIMIRKRL</sequence>
<keyword evidence="6 7" id="KW-0503">Monooxygenase</keyword>
<evidence type="ECO:0000313" key="9">
    <source>
        <dbReference type="Proteomes" id="UP001465976"/>
    </source>
</evidence>
<dbReference type="Gene3D" id="1.10.630.10">
    <property type="entry name" value="Cytochrome P450"/>
    <property type="match status" value="1"/>
</dbReference>
<accession>A0ABR3FEQ4</accession>
<proteinExistence type="inferred from homology"/>
<evidence type="ECO:0000256" key="2">
    <source>
        <dbReference type="ARBA" id="ARBA00010617"/>
    </source>
</evidence>
<name>A0ABR3FEQ4_9AGAR</name>
<dbReference type="CDD" id="cd11041">
    <property type="entry name" value="CYP503A1-like"/>
    <property type="match status" value="1"/>
</dbReference>
<protein>
    <recommendedName>
        <fullName evidence="10">Cytochrome P450</fullName>
    </recommendedName>
</protein>
<evidence type="ECO:0008006" key="10">
    <source>
        <dbReference type="Google" id="ProtNLM"/>
    </source>
</evidence>
<evidence type="ECO:0000256" key="6">
    <source>
        <dbReference type="ARBA" id="ARBA00023033"/>
    </source>
</evidence>
<keyword evidence="7" id="KW-0349">Heme</keyword>
<dbReference type="InterPro" id="IPR002403">
    <property type="entry name" value="Cyt_P450_E_grp-IV"/>
</dbReference>
<comment type="similarity">
    <text evidence="2 7">Belongs to the cytochrome P450 family.</text>
</comment>
<comment type="caution">
    <text evidence="8">The sequence shown here is derived from an EMBL/GenBank/DDBJ whole genome shotgun (WGS) entry which is preliminary data.</text>
</comment>
<dbReference type="PROSITE" id="PS00086">
    <property type="entry name" value="CYTOCHROME_P450"/>
    <property type="match status" value="1"/>
</dbReference>
<evidence type="ECO:0000256" key="1">
    <source>
        <dbReference type="ARBA" id="ARBA00001971"/>
    </source>
</evidence>
<keyword evidence="4 7" id="KW-0560">Oxidoreductase</keyword>
<keyword evidence="5 7" id="KW-0408">Iron</keyword>
<organism evidence="8 9">
    <name type="scientific">Marasmius crinis-equi</name>
    <dbReference type="NCBI Taxonomy" id="585013"/>
    <lineage>
        <taxon>Eukaryota</taxon>
        <taxon>Fungi</taxon>
        <taxon>Dikarya</taxon>
        <taxon>Basidiomycota</taxon>
        <taxon>Agaricomycotina</taxon>
        <taxon>Agaricomycetes</taxon>
        <taxon>Agaricomycetidae</taxon>
        <taxon>Agaricales</taxon>
        <taxon>Marasmiineae</taxon>
        <taxon>Marasmiaceae</taxon>
        <taxon>Marasmius</taxon>
    </lineage>
</organism>
<dbReference type="PANTHER" id="PTHR46206:SF1">
    <property type="entry name" value="P450, PUTATIVE (EUROFUNG)-RELATED"/>
    <property type="match status" value="1"/>
</dbReference>
<evidence type="ECO:0000256" key="5">
    <source>
        <dbReference type="ARBA" id="ARBA00023004"/>
    </source>
</evidence>
<dbReference type="EMBL" id="JBAHYK010000457">
    <property type="protein sequence ID" value="KAL0573825.1"/>
    <property type="molecule type" value="Genomic_DNA"/>
</dbReference>
<dbReference type="PANTHER" id="PTHR46206">
    <property type="entry name" value="CYTOCHROME P450"/>
    <property type="match status" value="1"/>
</dbReference>
<dbReference type="Proteomes" id="UP001465976">
    <property type="component" value="Unassembled WGS sequence"/>
</dbReference>
<dbReference type="InterPro" id="IPR017972">
    <property type="entry name" value="Cyt_P450_CS"/>
</dbReference>
<gene>
    <name evidence="8" type="ORF">V5O48_008120</name>
</gene>
<comment type="cofactor">
    <cofactor evidence="1">
        <name>heme</name>
        <dbReference type="ChEBI" id="CHEBI:30413"/>
    </cofactor>
</comment>
<evidence type="ECO:0000313" key="8">
    <source>
        <dbReference type="EMBL" id="KAL0573825.1"/>
    </source>
</evidence>
<dbReference type="InterPro" id="IPR036396">
    <property type="entry name" value="Cyt_P450_sf"/>
</dbReference>
<keyword evidence="9" id="KW-1185">Reference proteome</keyword>
<dbReference type="PRINTS" id="PR00465">
    <property type="entry name" value="EP450IV"/>
</dbReference>
<evidence type="ECO:0000256" key="4">
    <source>
        <dbReference type="ARBA" id="ARBA00023002"/>
    </source>
</evidence>
<dbReference type="InterPro" id="IPR001128">
    <property type="entry name" value="Cyt_P450"/>
</dbReference>
<dbReference type="SUPFAM" id="SSF48264">
    <property type="entry name" value="Cytochrome P450"/>
    <property type="match status" value="1"/>
</dbReference>
<evidence type="ECO:0000256" key="3">
    <source>
        <dbReference type="ARBA" id="ARBA00022723"/>
    </source>
</evidence>
<evidence type="ECO:0000256" key="7">
    <source>
        <dbReference type="RuleBase" id="RU000461"/>
    </source>
</evidence>
<reference evidence="8 9" key="1">
    <citation type="submission" date="2024-02" db="EMBL/GenBank/DDBJ databases">
        <title>A draft genome for the cacao thread blight pathogen Marasmius crinis-equi.</title>
        <authorList>
            <person name="Cohen S.P."/>
            <person name="Baruah I.K."/>
            <person name="Amoako-Attah I."/>
            <person name="Bukari Y."/>
            <person name="Meinhardt L.W."/>
            <person name="Bailey B.A."/>
        </authorList>
    </citation>
    <scope>NUCLEOTIDE SEQUENCE [LARGE SCALE GENOMIC DNA]</scope>
    <source>
        <strain evidence="8 9">GH-76</strain>
    </source>
</reference>
<dbReference type="Pfam" id="PF00067">
    <property type="entry name" value="p450"/>
    <property type="match status" value="1"/>
</dbReference>